<comment type="caution">
    <text evidence="4">The sequence shown here is derived from an EMBL/GenBank/DDBJ whole genome shotgun (WGS) entry which is preliminary data.</text>
</comment>
<feature type="transmembrane region" description="Helical" evidence="1">
    <location>
        <begin position="550"/>
        <end position="577"/>
    </location>
</feature>
<sequence length="616" mass="66532">MQRHFKRLILSLQLALLCAGALAATEAVPTKPPAAKTPVELQQRLASLLKEKTLPGASYAVFDLKETLLTGQLGVGNQKTQAKVSDKTLFRIGSITKTVTAIAVMQLIEQGQFDLQTPVAELLPTLPIKNPYDSSDPVRVIHLLSHSAGFEDEHPKGFHSDTEVRGQHLQTSQRQNEALVARWRPGHHHSYSNPGYVVLGAILEAHYKQPWDDIITRQVLKPLGMNDSLALTSMAEKLDHADGHSGAEMRSTGNDFARTQADGALWCNAADLAKLGRFALSDGASSPGVLKPESVRLMKTAQATDGARAGLTHGYGLGLTHLIIDGVRWQGHTGAVPGQSAVLMFHPEQGMGFVLLINSDMPKRKLVEALTAYVIGQSHWQRPAVTTQAIDAELEGWYRTAPGRTELFGLIEVLMNVGHITVKGDSLLMSPILPGLGPNASFKHHGKDLLAEADDGDVVASVVLRDSAGKTTGIQMDGRHMFKVSTASALLPMASVLLSLALLLSAPFGRRKALQNPWLRRLPSLALLSLIGGLACALSLNFAIMGQLNWQTIGILLATTAFPLFAIAGMFVSLRTWKQESASVAKWRCLLASLAALVLSAWFAAHQLFALALWAW</sequence>
<feature type="signal peptide" evidence="2">
    <location>
        <begin position="1"/>
        <end position="23"/>
    </location>
</feature>
<keyword evidence="5" id="KW-1185">Reference proteome</keyword>
<dbReference type="SUPFAM" id="SSF56601">
    <property type="entry name" value="beta-lactamase/transpeptidase-like"/>
    <property type="match status" value="1"/>
</dbReference>
<dbReference type="InterPro" id="IPR050491">
    <property type="entry name" value="AmpC-like"/>
</dbReference>
<dbReference type="PANTHER" id="PTHR46825:SF8">
    <property type="entry name" value="BETA-LACTAMASE-RELATED"/>
    <property type="match status" value="1"/>
</dbReference>
<feature type="domain" description="Beta-lactamase-related" evidence="3">
    <location>
        <begin position="42"/>
        <end position="364"/>
    </location>
</feature>
<dbReference type="PANTHER" id="PTHR46825">
    <property type="entry name" value="D-ALANYL-D-ALANINE-CARBOXYPEPTIDASE/ENDOPEPTIDASE AMPH"/>
    <property type="match status" value="1"/>
</dbReference>
<feature type="chain" id="PRO_5045799565" evidence="2">
    <location>
        <begin position="24"/>
        <end position="616"/>
    </location>
</feature>
<feature type="transmembrane region" description="Helical" evidence="1">
    <location>
        <begin position="589"/>
        <end position="615"/>
    </location>
</feature>
<evidence type="ECO:0000259" key="3">
    <source>
        <dbReference type="Pfam" id="PF00144"/>
    </source>
</evidence>
<dbReference type="Proteomes" id="UP001209701">
    <property type="component" value="Unassembled WGS sequence"/>
</dbReference>
<protein>
    <submittedName>
        <fullName evidence="4">Beta-lactamase family protein</fullName>
    </submittedName>
</protein>
<feature type="transmembrane region" description="Helical" evidence="1">
    <location>
        <begin position="484"/>
        <end position="504"/>
    </location>
</feature>
<dbReference type="RefSeq" id="WP_263571192.1">
    <property type="nucleotide sequence ID" value="NZ_JAJIRN010000004.1"/>
</dbReference>
<reference evidence="4 5" key="1">
    <citation type="submission" date="2021-11" db="EMBL/GenBank/DDBJ databases">
        <authorList>
            <person name="Liang Q."/>
            <person name="Mou H."/>
            <person name="Liu Z."/>
        </authorList>
    </citation>
    <scope>NUCLEOTIDE SEQUENCE [LARGE SCALE GENOMIC DNA]</scope>
    <source>
        <strain evidence="4 5">CHU3</strain>
    </source>
</reference>
<evidence type="ECO:0000313" key="5">
    <source>
        <dbReference type="Proteomes" id="UP001209701"/>
    </source>
</evidence>
<keyword evidence="1" id="KW-0812">Transmembrane</keyword>
<proteinExistence type="predicted"/>
<dbReference type="InterPro" id="IPR001466">
    <property type="entry name" value="Beta-lactam-related"/>
</dbReference>
<gene>
    <name evidence="4" type="ORF">LNV07_10945</name>
</gene>
<keyword evidence="2" id="KW-0732">Signal</keyword>
<evidence type="ECO:0000313" key="4">
    <source>
        <dbReference type="EMBL" id="MCV2368605.1"/>
    </source>
</evidence>
<accession>A0ABT2YF44</accession>
<keyword evidence="1" id="KW-1133">Transmembrane helix</keyword>
<evidence type="ECO:0000256" key="2">
    <source>
        <dbReference type="SAM" id="SignalP"/>
    </source>
</evidence>
<feature type="transmembrane region" description="Helical" evidence="1">
    <location>
        <begin position="525"/>
        <end position="544"/>
    </location>
</feature>
<evidence type="ECO:0000256" key="1">
    <source>
        <dbReference type="SAM" id="Phobius"/>
    </source>
</evidence>
<dbReference type="Gene3D" id="3.40.710.10">
    <property type="entry name" value="DD-peptidase/beta-lactamase superfamily"/>
    <property type="match status" value="1"/>
</dbReference>
<dbReference type="InterPro" id="IPR012338">
    <property type="entry name" value="Beta-lactam/transpept-like"/>
</dbReference>
<keyword evidence="1" id="KW-0472">Membrane</keyword>
<organism evidence="4 5">
    <name type="scientific">Roseateles oligotrophus</name>
    <dbReference type="NCBI Taxonomy" id="1769250"/>
    <lineage>
        <taxon>Bacteria</taxon>
        <taxon>Pseudomonadati</taxon>
        <taxon>Pseudomonadota</taxon>
        <taxon>Betaproteobacteria</taxon>
        <taxon>Burkholderiales</taxon>
        <taxon>Sphaerotilaceae</taxon>
        <taxon>Roseateles</taxon>
    </lineage>
</organism>
<name>A0ABT2YF44_9BURK</name>
<dbReference type="EMBL" id="JAJIRN010000004">
    <property type="protein sequence ID" value="MCV2368605.1"/>
    <property type="molecule type" value="Genomic_DNA"/>
</dbReference>
<dbReference type="Pfam" id="PF00144">
    <property type="entry name" value="Beta-lactamase"/>
    <property type="match status" value="1"/>
</dbReference>